<dbReference type="Pfam" id="PF00046">
    <property type="entry name" value="Homeodomain"/>
    <property type="match status" value="1"/>
</dbReference>
<dbReference type="GO" id="GO:0003677">
    <property type="term" value="F:DNA binding"/>
    <property type="evidence" value="ECO:0007669"/>
    <property type="project" value="UniProtKB-UniRule"/>
</dbReference>
<keyword evidence="2 3" id="KW-0371">Homeobox</keyword>
<feature type="transmembrane region" description="Helical" evidence="4">
    <location>
        <begin position="70"/>
        <end position="89"/>
    </location>
</feature>
<organism evidence="6 7">
    <name type="scientific">Heterodera schachtii</name>
    <name type="common">Sugarbeet cyst nematode worm</name>
    <name type="synonym">Tylenchus schachtii</name>
    <dbReference type="NCBI Taxonomy" id="97005"/>
    <lineage>
        <taxon>Eukaryota</taxon>
        <taxon>Metazoa</taxon>
        <taxon>Ecdysozoa</taxon>
        <taxon>Nematoda</taxon>
        <taxon>Chromadorea</taxon>
        <taxon>Rhabditida</taxon>
        <taxon>Tylenchina</taxon>
        <taxon>Tylenchomorpha</taxon>
        <taxon>Tylenchoidea</taxon>
        <taxon>Heteroderidae</taxon>
        <taxon>Heteroderinae</taxon>
        <taxon>Heterodera</taxon>
    </lineage>
</organism>
<dbReference type="SMART" id="SM00389">
    <property type="entry name" value="HOX"/>
    <property type="match status" value="1"/>
</dbReference>
<comment type="caution">
    <text evidence="6">The sequence shown here is derived from an EMBL/GenBank/DDBJ whole genome shotgun (WGS) entry which is preliminary data.</text>
</comment>
<feature type="domain" description="Homeobox" evidence="5">
    <location>
        <begin position="88"/>
        <end position="140"/>
    </location>
</feature>
<evidence type="ECO:0000256" key="4">
    <source>
        <dbReference type="SAM" id="Phobius"/>
    </source>
</evidence>
<dbReference type="CDD" id="cd00086">
    <property type="entry name" value="homeodomain"/>
    <property type="match status" value="1"/>
</dbReference>
<dbReference type="InterPro" id="IPR009057">
    <property type="entry name" value="Homeodomain-like_sf"/>
</dbReference>
<evidence type="ECO:0000256" key="3">
    <source>
        <dbReference type="RuleBase" id="RU000682"/>
    </source>
</evidence>
<keyword evidence="4" id="KW-0472">Membrane</keyword>
<gene>
    <name evidence="6" type="ORF">niasHS_009367</name>
</gene>
<dbReference type="PROSITE" id="PS50071">
    <property type="entry name" value="HOMEOBOX_2"/>
    <property type="match status" value="1"/>
</dbReference>
<dbReference type="InterPro" id="IPR050394">
    <property type="entry name" value="Homeobox_NK-like"/>
</dbReference>
<sequence length="164" mass="19153">MSAAGAHPHKSVDEKALELFTDLNKRCAELQRIFAVEKCQPMPVPSKAAADECRPPGPENIPLPTQFRSFVGNQWFSLMMFIFYLLLISKAQTFSLEERFSTQRYLSVAERKNGARNQIQLAPTQVKIWFQHQRYKANRPKQQKKQPRHLMDYLKSFYFGNQQM</sequence>
<evidence type="ECO:0000256" key="2">
    <source>
        <dbReference type="PROSITE-ProRule" id="PRU00108"/>
    </source>
</evidence>
<dbReference type="PANTHER" id="PTHR24340">
    <property type="entry name" value="HOMEOBOX PROTEIN NKX"/>
    <property type="match status" value="1"/>
</dbReference>
<dbReference type="EMBL" id="JBICCN010000168">
    <property type="protein sequence ID" value="KAL3088081.1"/>
    <property type="molecule type" value="Genomic_DNA"/>
</dbReference>
<evidence type="ECO:0000313" key="6">
    <source>
        <dbReference type="EMBL" id="KAL3088081.1"/>
    </source>
</evidence>
<keyword evidence="4" id="KW-0812">Transmembrane</keyword>
<name>A0ABD2JBT0_HETSC</name>
<dbReference type="Proteomes" id="UP001620645">
    <property type="component" value="Unassembled WGS sequence"/>
</dbReference>
<evidence type="ECO:0000259" key="5">
    <source>
        <dbReference type="PROSITE" id="PS50071"/>
    </source>
</evidence>
<evidence type="ECO:0000313" key="7">
    <source>
        <dbReference type="Proteomes" id="UP001620645"/>
    </source>
</evidence>
<dbReference type="SUPFAM" id="SSF46689">
    <property type="entry name" value="Homeodomain-like"/>
    <property type="match status" value="1"/>
</dbReference>
<feature type="DNA-binding region" description="Homeobox" evidence="2">
    <location>
        <begin position="90"/>
        <end position="141"/>
    </location>
</feature>
<evidence type="ECO:0000256" key="1">
    <source>
        <dbReference type="ARBA" id="ARBA00004123"/>
    </source>
</evidence>
<keyword evidence="2 3" id="KW-0238">DNA-binding</keyword>
<accession>A0ABD2JBT0</accession>
<proteinExistence type="predicted"/>
<dbReference type="Gene3D" id="1.10.10.60">
    <property type="entry name" value="Homeodomain-like"/>
    <property type="match status" value="1"/>
</dbReference>
<keyword evidence="2 3" id="KW-0539">Nucleus</keyword>
<dbReference type="GO" id="GO:0005634">
    <property type="term" value="C:nucleus"/>
    <property type="evidence" value="ECO:0007669"/>
    <property type="project" value="UniProtKB-SubCell"/>
</dbReference>
<dbReference type="InterPro" id="IPR001356">
    <property type="entry name" value="HD"/>
</dbReference>
<protein>
    <recommendedName>
        <fullName evidence="5">Homeobox domain-containing protein</fullName>
    </recommendedName>
</protein>
<keyword evidence="7" id="KW-1185">Reference proteome</keyword>
<dbReference type="GO" id="GO:0006357">
    <property type="term" value="P:regulation of transcription by RNA polymerase II"/>
    <property type="evidence" value="ECO:0007669"/>
    <property type="project" value="UniProtKB-ARBA"/>
</dbReference>
<comment type="subcellular location">
    <subcellularLocation>
        <location evidence="1 2 3">Nucleus</location>
    </subcellularLocation>
</comment>
<keyword evidence="4" id="KW-1133">Transmembrane helix</keyword>
<dbReference type="PANTHER" id="PTHR24340:SF82">
    <property type="entry name" value="HOMEOBOX PROTEIN VND"/>
    <property type="match status" value="1"/>
</dbReference>
<dbReference type="AlphaFoldDB" id="A0ABD2JBT0"/>
<reference evidence="6 7" key="1">
    <citation type="submission" date="2024-10" db="EMBL/GenBank/DDBJ databases">
        <authorList>
            <person name="Kim D."/>
        </authorList>
    </citation>
    <scope>NUCLEOTIDE SEQUENCE [LARGE SCALE GENOMIC DNA]</scope>
    <source>
        <strain evidence="6">Taebaek</strain>
    </source>
</reference>